<dbReference type="SUPFAM" id="SSF58104">
    <property type="entry name" value="Methyl-accepting chemotaxis protein (MCP) signaling domain"/>
    <property type="match status" value="1"/>
</dbReference>
<evidence type="ECO:0000256" key="9">
    <source>
        <dbReference type="ARBA" id="ARBA00029447"/>
    </source>
</evidence>
<dbReference type="InterPro" id="IPR000014">
    <property type="entry name" value="PAS"/>
</dbReference>
<accession>A0ABY3CJV2</accession>
<dbReference type="EMBL" id="RYFG02000014">
    <property type="protein sequence ID" value="TRX02110.1"/>
    <property type="molecule type" value="Genomic_DNA"/>
</dbReference>
<gene>
    <name evidence="15" type="ORF">EKO24_003000</name>
</gene>
<dbReference type="InterPro" id="IPR004089">
    <property type="entry name" value="MCPsignal_dom"/>
</dbReference>
<dbReference type="SMART" id="SM00283">
    <property type="entry name" value="MA"/>
    <property type="match status" value="1"/>
</dbReference>
<dbReference type="PROSITE" id="PS50112">
    <property type="entry name" value="PAS"/>
    <property type="match status" value="1"/>
</dbReference>
<dbReference type="Pfam" id="PF13188">
    <property type="entry name" value="PAS_8"/>
    <property type="match status" value="1"/>
</dbReference>
<feature type="domain" description="PAS" evidence="13">
    <location>
        <begin position="6"/>
        <end position="76"/>
    </location>
</feature>
<comment type="subcellular location">
    <subcellularLocation>
        <location evidence="1">Cell membrane</location>
        <topology evidence="1">Multi-pass membrane protein</topology>
    </subcellularLocation>
</comment>
<evidence type="ECO:0000259" key="12">
    <source>
        <dbReference type="PROSITE" id="PS50111"/>
    </source>
</evidence>
<evidence type="ECO:0000256" key="2">
    <source>
        <dbReference type="ARBA" id="ARBA00022475"/>
    </source>
</evidence>
<dbReference type="SMART" id="SM00086">
    <property type="entry name" value="PAC"/>
    <property type="match status" value="1"/>
</dbReference>
<evidence type="ECO:0000256" key="10">
    <source>
        <dbReference type="PROSITE-ProRule" id="PRU00284"/>
    </source>
</evidence>
<dbReference type="Pfam" id="PF00015">
    <property type="entry name" value="MCPsignal"/>
    <property type="match status" value="1"/>
</dbReference>
<dbReference type="Pfam" id="PF02203">
    <property type="entry name" value="TarH"/>
    <property type="match status" value="1"/>
</dbReference>
<dbReference type="CDD" id="cd11386">
    <property type="entry name" value="MCP_signal"/>
    <property type="match status" value="1"/>
</dbReference>
<keyword evidence="4" id="KW-0145">Chemotaxis</keyword>
<dbReference type="SMART" id="SM00091">
    <property type="entry name" value="PAS"/>
    <property type="match status" value="2"/>
</dbReference>
<dbReference type="InterPro" id="IPR035965">
    <property type="entry name" value="PAS-like_dom_sf"/>
</dbReference>
<name>A0ABY3CJV2_9GAMM</name>
<dbReference type="PANTHER" id="PTHR43531">
    <property type="entry name" value="PROTEIN ICFG"/>
    <property type="match status" value="1"/>
</dbReference>
<evidence type="ECO:0000256" key="8">
    <source>
        <dbReference type="ARBA" id="ARBA00023224"/>
    </source>
</evidence>
<feature type="transmembrane region" description="Helical" evidence="11">
    <location>
        <begin position="169"/>
        <end position="189"/>
    </location>
</feature>
<dbReference type="InterPro" id="IPR013655">
    <property type="entry name" value="PAS_fold_3"/>
</dbReference>
<dbReference type="Proteomes" id="UP000733744">
    <property type="component" value="Unassembled WGS sequence"/>
</dbReference>
<evidence type="ECO:0000256" key="11">
    <source>
        <dbReference type="SAM" id="Phobius"/>
    </source>
</evidence>
<keyword evidence="16" id="KW-1185">Reference proteome</keyword>
<keyword evidence="2" id="KW-1003">Cell membrane</keyword>
<evidence type="ECO:0000256" key="4">
    <source>
        <dbReference type="ARBA" id="ARBA00022500"/>
    </source>
</evidence>
<keyword evidence="3" id="KW-0488">Methylation</keyword>
<dbReference type="Gene3D" id="6.10.340.10">
    <property type="match status" value="1"/>
</dbReference>
<dbReference type="RefSeq" id="WP_143733152.1">
    <property type="nucleotide sequence ID" value="NZ_RYFG02000014.1"/>
</dbReference>
<dbReference type="Gene3D" id="1.10.287.950">
    <property type="entry name" value="Methyl-accepting chemotaxis protein"/>
    <property type="match status" value="1"/>
</dbReference>
<evidence type="ECO:0000256" key="3">
    <source>
        <dbReference type="ARBA" id="ARBA00022481"/>
    </source>
</evidence>
<dbReference type="SUPFAM" id="SSF55785">
    <property type="entry name" value="PYP-like sensor domain (PAS domain)"/>
    <property type="match status" value="1"/>
</dbReference>
<dbReference type="Pfam" id="PF08447">
    <property type="entry name" value="PAS_3"/>
    <property type="match status" value="1"/>
</dbReference>
<proteinExistence type="inferred from homology"/>
<keyword evidence="6 11" id="KW-1133">Transmembrane helix</keyword>
<evidence type="ECO:0000256" key="7">
    <source>
        <dbReference type="ARBA" id="ARBA00023136"/>
    </source>
</evidence>
<evidence type="ECO:0000259" key="13">
    <source>
        <dbReference type="PROSITE" id="PS50112"/>
    </source>
</evidence>
<protein>
    <submittedName>
        <fullName evidence="15">PAS domain-containing protein</fullName>
    </submittedName>
</protein>
<evidence type="ECO:0000256" key="6">
    <source>
        <dbReference type="ARBA" id="ARBA00022989"/>
    </source>
</evidence>
<feature type="domain" description="Methyl-accepting transducer" evidence="12">
    <location>
        <begin position="649"/>
        <end position="878"/>
    </location>
</feature>
<dbReference type="Gene3D" id="3.30.450.20">
    <property type="entry name" value="PAS domain"/>
    <property type="match status" value="2"/>
</dbReference>
<reference evidence="15 16" key="1">
    <citation type="journal article" date="2019" name="Antonie Van Leeuwenhoek">
        <title>Description of 'Ca. Methylobacter oryzae' KRF1, a novel species from the environmentally important Methylobacter clade 2.</title>
        <authorList>
            <person name="Khatri K."/>
            <person name="Mohite J.A."/>
            <person name="Pandit P.S."/>
            <person name="Bahulikar R."/>
            <person name="Rahalkar M.C."/>
        </authorList>
    </citation>
    <scope>NUCLEOTIDE SEQUENCE [LARGE SCALE GENOMIC DNA]</scope>
    <source>
        <strain evidence="15 16">KRF1</strain>
    </source>
</reference>
<dbReference type="InterPro" id="IPR003122">
    <property type="entry name" value="Tar_rcpt_lig-bd"/>
</dbReference>
<comment type="caution">
    <text evidence="15">The sequence shown here is derived from an EMBL/GenBank/DDBJ whole genome shotgun (WGS) entry which is preliminary data.</text>
</comment>
<evidence type="ECO:0000259" key="14">
    <source>
        <dbReference type="PROSITE" id="PS50885"/>
    </source>
</evidence>
<keyword evidence="7 11" id="KW-0472">Membrane</keyword>
<dbReference type="Pfam" id="PF00672">
    <property type="entry name" value="HAMP"/>
    <property type="match status" value="1"/>
</dbReference>
<sequence length="936" mass="101914">MKINTPITNVEHALAETDSIVTKTDLKGIITYANDDFVQISGFSREELIGSPHNMIRHPDMPAAVFEDLWKTMKAGSPWTGVIKNRCKNGDFYWVLANVTPYYENDKLVGYMSVRSKPGQKQVTEAAEAYEKFRESNAGNLKIRDGKIVRKTLLGRLPSLKNISIKARLLMVIAIMSALLLVIGSMGILGMSKASEGLRSVHDDRMLPSNQIFQVQKLLLTNRLRITASLFNSTPESIQKNIVEVEKNIVDIASIWDAYTKSSLSPEEKILADQVTNDKNRFVMEGLQPAITALRNNNAALASTIIENKVNSLYEPVGDGIQKLLQLQIRIAKQEFDAGESRYYSTRMIAGILIASGILLALWLTLSLLRCIVSPLNSAISHFGQIAQGNYNDIIEIKGKNEIGQVLAALKAMQIKLGFDVAEAKRVADENLRVKIALDNVSTSVMIADSNRNIIYANKSVIDMFSKAEADIRKLLPNFDVNNLIGSNIDTFHKNPSLQAQLISDFTSSSTASIELGNRSMVVTASPVINSQGKRMGAVAEWLDRTAEVMVEKEVAVILVAAVMGDFTQRIVMQGKTGFYRELSESINQLMQTSESGLNEAVRVFNALSRGKLNEKIVNHYTGTFGQLKEDANSTVDDLNTVIGQIHEIAVSIHTAARNIASGNMSLSHRTEVQASSLQQTTASMQRLTSTVHQNSDNAKHASELAIGASDTAGKGVVVIGQVVKMMEAINESSRKVVEIIAVIDSIAFQTNILALNAAVEAARAGEQGRGFAVVAGEVRNLAQRAAAAAGEIKNLIGDSVEKVEDGSKLVTQAGKTMEDIVNSIRGVTAIMSQISAASMEQTSGIEQVNLAICQMDDVTQQNAALVEQASAAAASLEEQTQQMTVAVAHFKMESDNDEGDFLELDKKETKAHRDPVGHIVKLDPHSANSGGWEEF</sequence>
<evidence type="ECO:0000256" key="1">
    <source>
        <dbReference type="ARBA" id="ARBA00004651"/>
    </source>
</evidence>
<dbReference type="InterPro" id="IPR001610">
    <property type="entry name" value="PAC"/>
</dbReference>
<dbReference type="PROSITE" id="PS50885">
    <property type="entry name" value="HAMP"/>
    <property type="match status" value="1"/>
</dbReference>
<dbReference type="SUPFAM" id="SSF158472">
    <property type="entry name" value="HAMP domain-like"/>
    <property type="match status" value="1"/>
</dbReference>
<organism evidence="15 16">
    <name type="scientific">Candidatus Methylobacter oryzae</name>
    <dbReference type="NCBI Taxonomy" id="2497749"/>
    <lineage>
        <taxon>Bacteria</taxon>
        <taxon>Pseudomonadati</taxon>
        <taxon>Pseudomonadota</taxon>
        <taxon>Gammaproteobacteria</taxon>
        <taxon>Methylococcales</taxon>
        <taxon>Methylococcaceae</taxon>
        <taxon>Methylobacter</taxon>
    </lineage>
</organism>
<dbReference type="InterPro" id="IPR003660">
    <property type="entry name" value="HAMP_dom"/>
</dbReference>
<evidence type="ECO:0000313" key="16">
    <source>
        <dbReference type="Proteomes" id="UP000733744"/>
    </source>
</evidence>
<evidence type="ECO:0000256" key="5">
    <source>
        <dbReference type="ARBA" id="ARBA00022692"/>
    </source>
</evidence>
<dbReference type="NCBIfam" id="TIGR00229">
    <property type="entry name" value="sensory_box"/>
    <property type="match status" value="1"/>
</dbReference>
<keyword evidence="5 11" id="KW-0812">Transmembrane</keyword>
<dbReference type="PANTHER" id="PTHR43531:SF14">
    <property type="entry name" value="METHYL-ACCEPTING CHEMOTAXIS PROTEIN I-RELATED"/>
    <property type="match status" value="1"/>
</dbReference>
<dbReference type="SMART" id="SM00304">
    <property type="entry name" value="HAMP"/>
    <property type="match status" value="2"/>
</dbReference>
<comment type="similarity">
    <text evidence="9">Belongs to the methyl-accepting chemotaxis (MCP) protein family.</text>
</comment>
<keyword evidence="8 10" id="KW-0807">Transducer</keyword>
<dbReference type="Pfam" id="PF18947">
    <property type="entry name" value="HAMP_2"/>
    <property type="match status" value="1"/>
</dbReference>
<evidence type="ECO:0000313" key="15">
    <source>
        <dbReference type="EMBL" id="TRX02110.1"/>
    </source>
</evidence>
<feature type="domain" description="HAMP" evidence="14">
    <location>
        <begin position="372"/>
        <end position="422"/>
    </location>
</feature>
<dbReference type="InterPro" id="IPR051310">
    <property type="entry name" value="MCP_chemotaxis"/>
</dbReference>
<dbReference type="PROSITE" id="PS50111">
    <property type="entry name" value="CHEMOTAXIS_TRANSDUC_2"/>
    <property type="match status" value="1"/>
</dbReference>
<dbReference type="CDD" id="cd06225">
    <property type="entry name" value="HAMP"/>
    <property type="match status" value="1"/>
</dbReference>
<feature type="transmembrane region" description="Helical" evidence="11">
    <location>
        <begin position="349"/>
        <end position="369"/>
    </location>
</feature>
<dbReference type="CDD" id="cd00130">
    <property type="entry name" value="PAS"/>
    <property type="match status" value="1"/>
</dbReference>